<dbReference type="Gene3D" id="3.40.50.720">
    <property type="entry name" value="NAD(P)-binding Rossmann-like Domain"/>
    <property type="match status" value="1"/>
</dbReference>
<gene>
    <name evidence="4" type="ORF">ACFSF0_04620</name>
</gene>
<dbReference type="Pfam" id="PF13561">
    <property type="entry name" value="adh_short_C2"/>
    <property type="match status" value="1"/>
</dbReference>
<sequence length="338" mass="36189">MPSKAPPPQARKTEGSVEKAYQRIQGAQQRVDAARPKKKKPASGQRAVQAGAAKQPTNPLPRQGLRKPGRETEMDLAPRYLAPRYIGSSKLQSRVALITGGDSGIGRAVAVLFAREGCDVAIVYLRSEQADAQVTRRAVENEGRHCLLIPGDVRRTAFCDQAVQRTLKAFGHLDILVNNAAFQMHADRLEDLSDERILLTLNTNIAGYMRMARAALPHLPPGGCIINTGSVTGLTGSSHLLDYSATKGGVHAFTKALAQNVLDRGIRVNAVAPGPVWTPLNPADQRPSDIAEFGADTAFRRPAQPEELSPAYVFLASPVTAGYITGVVLPITGRVGAI</sequence>
<dbReference type="NCBIfam" id="NF005214">
    <property type="entry name" value="PRK06701.1"/>
    <property type="match status" value="1"/>
</dbReference>
<dbReference type="PANTHER" id="PTHR48107">
    <property type="entry name" value="NADPH-DEPENDENT ALDEHYDE REDUCTASE-LIKE PROTEIN, CHLOROPLASTIC-RELATED"/>
    <property type="match status" value="1"/>
</dbReference>
<feature type="region of interest" description="Disordered" evidence="3">
    <location>
        <begin position="1"/>
        <end position="72"/>
    </location>
</feature>
<evidence type="ECO:0000256" key="1">
    <source>
        <dbReference type="ARBA" id="ARBA00006484"/>
    </source>
</evidence>
<proteinExistence type="inferred from homology"/>
<dbReference type="PRINTS" id="PR00081">
    <property type="entry name" value="GDHRDH"/>
</dbReference>
<dbReference type="EMBL" id="JBHUEJ010000011">
    <property type="protein sequence ID" value="MFD1709876.1"/>
    <property type="molecule type" value="Genomic_DNA"/>
</dbReference>
<dbReference type="InterPro" id="IPR002347">
    <property type="entry name" value="SDR_fam"/>
</dbReference>
<keyword evidence="2" id="KW-0560">Oxidoreductase</keyword>
<reference evidence="5" key="1">
    <citation type="journal article" date="2019" name="Int. J. Syst. Evol. Microbiol.">
        <title>The Global Catalogue of Microorganisms (GCM) 10K type strain sequencing project: providing services to taxonomists for standard genome sequencing and annotation.</title>
        <authorList>
            <consortium name="The Broad Institute Genomics Platform"/>
            <consortium name="The Broad Institute Genome Sequencing Center for Infectious Disease"/>
            <person name="Wu L."/>
            <person name="Ma J."/>
        </authorList>
    </citation>
    <scope>NUCLEOTIDE SEQUENCE [LARGE SCALE GENOMIC DNA]</scope>
    <source>
        <strain evidence="5">LMG 29247</strain>
    </source>
</reference>
<feature type="compositionally biased region" description="Basic and acidic residues" evidence="3">
    <location>
        <begin position="11"/>
        <end position="21"/>
    </location>
</feature>
<dbReference type="SUPFAM" id="SSF51735">
    <property type="entry name" value="NAD(P)-binding Rossmann-fold domains"/>
    <property type="match status" value="1"/>
</dbReference>
<evidence type="ECO:0000313" key="5">
    <source>
        <dbReference type="Proteomes" id="UP001597304"/>
    </source>
</evidence>
<dbReference type="InterPro" id="IPR036291">
    <property type="entry name" value="NAD(P)-bd_dom_sf"/>
</dbReference>
<dbReference type="PRINTS" id="PR00080">
    <property type="entry name" value="SDRFAMILY"/>
</dbReference>
<keyword evidence="5" id="KW-1185">Reference proteome</keyword>
<accession>A0ABW4KRA5</accession>
<protein>
    <submittedName>
        <fullName evidence="4">SDR family oxidoreductase</fullName>
    </submittedName>
</protein>
<dbReference type="PANTHER" id="PTHR48107:SF16">
    <property type="entry name" value="NADPH-DEPENDENT ALDEHYDE REDUCTASE 1, CHLOROPLASTIC"/>
    <property type="match status" value="1"/>
</dbReference>
<evidence type="ECO:0000256" key="3">
    <source>
        <dbReference type="SAM" id="MobiDB-lite"/>
    </source>
</evidence>
<dbReference type="InterPro" id="IPR020904">
    <property type="entry name" value="Sc_DH/Rdtase_CS"/>
</dbReference>
<evidence type="ECO:0000313" key="4">
    <source>
        <dbReference type="EMBL" id="MFD1709876.1"/>
    </source>
</evidence>
<dbReference type="RefSeq" id="WP_147914055.1">
    <property type="nucleotide sequence ID" value="NZ_JBHUEJ010000011.1"/>
</dbReference>
<organism evidence="4 5">
    <name type="scientific">Ottowia flava</name>
    <dbReference type="NCBI Taxonomy" id="2675430"/>
    <lineage>
        <taxon>Bacteria</taxon>
        <taxon>Pseudomonadati</taxon>
        <taxon>Pseudomonadota</taxon>
        <taxon>Betaproteobacteria</taxon>
        <taxon>Burkholderiales</taxon>
        <taxon>Comamonadaceae</taxon>
        <taxon>Ottowia</taxon>
    </lineage>
</organism>
<evidence type="ECO:0000256" key="2">
    <source>
        <dbReference type="ARBA" id="ARBA00023002"/>
    </source>
</evidence>
<comment type="similarity">
    <text evidence="1">Belongs to the short-chain dehydrogenases/reductases (SDR) family.</text>
</comment>
<dbReference type="PROSITE" id="PS00061">
    <property type="entry name" value="ADH_SHORT"/>
    <property type="match status" value="1"/>
</dbReference>
<dbReference type="Proteomes" id="UP001597304">
    <property type="component" value="Unassembled WGS sequence"/>
</dbReference>
<comment type="caution">
    <text evidence="4">The sequence shown here is derived from an EMBL/GenBank/DDBJ whole genome shotgun (WGS) entry which is preliminary data.</text>
</comment>
<name>A0ABW4KRA5_9BURK</name>